<dbReference type="RefSeq" id="WP_146433267.1">
    <property type="nucleotide sequence ID" value="NZ_VIGV01000002.1"/>
</dbReference>
<gene>
    <name evidence="1" type="ORF">FK268_09170</name>
</gene>
<protein>
    <submittedName>
        <fullName evidence="1">Uncharacterized protein</fullName>
    </submittedName>
</protein>
<reference evidence="1 2" key="1">
    <citation type="submission" date="2019-06" db="EMBL/GenBank/DDBJ databases">
        <authorList>
            <person name="Teng J.L.L."/>
            <person name="Lee H.H."/>
            <person name="Lau S.K.P."/>
            <person name="Woo P.C.Y."/>
        </authorList>
    </citation>
    <scope>NUCLEOTIDE SEQUENCE [LARGE SCALE GENOMIC DNA]</scope>
    <source>
        <strain evidence="1 2">HKU70</strain>
    </source>
</reference>
<evidence type="ECO:0000313" key="1">
    <source>
        <dbReference type="EMBL" id="TWS25352.1"/>
    </source>
</evidence>
<accession>A0A5C5RRY2</accession>
<dbReference type="AlphaFoldDB" id="A0A5C5RRY2"/>
<sequence>MSQTQTQLYKQAIDVGALAAQDLAILAKPWAKGAKAPDPLFDANGIVTGALSTFKSLGEIEQKAGAKITPDVKYNDLMGYGARAPRRKFLQSEGLSLDFTPQEVRQITKEILLNIKADAFEMTSTGGVKWTKTAGSPPRYWSLFLLAEDVNDETLDPIWQWWHLGKMSLDKPGAQSLQMDSASEAPATLTLLQDGDYLYESGIDGPGFAPIAASLGFGVTGGTFTVTVSGTPTGTYTLSIGGQTTAGIAPGATAAAVKSALAALSNVGSSKVLVSGSAGGPYAVTFSGVTGTLTADGSGLTGGSVTVA</sequence>
<comment type="caution">
    <text evidence="1">The sequence shown here is derived from an EMBL/GenBank/DDBJ whole genome shotgun (WGS) entry which is preliminary data.</text>
</comment>
<organism evidence="1 2">
    <name type="scientific">Tsukamurella sputi</name>
    <dbReference type="NCBI Taxonomy" id="2591848"/>
    <lineage>
        <taxon>Bacteria</taxon>
        <taxon>Bacillati</taxon>
        <taxon>Actinomycetota</taxon>
        <taxon>Actinomycetes</taxon>
        <taxon>Mycobacteriales</taxon>
        <taxon>Tsukamurellaceae</taxon>
        <taxon>Tsukamurella</taxon>
    </lineage>
</organism>
<proteinExistence type="predicted"/>
<keyword evidence="2" id="KW-1185">Reference proteome</keyword>
<reference evidence="1 2" key="2">
    <citation type="submission" date="2019-08" db="EMBL/GenBank/DDBJ databases">
        <title>Tsukamurella conjunctivitidis sp. nov., Tsukamurella assacharolytica sp. nov. and Tsukamurella sputae sp. nov. isolated from patients with conjunctivitis, bacteraemia (lymphoma) and respiratory infection (sputum) in Hong Kong.</title>
        <authorList>
            <person name="Fok K.M.N."/>
            <person name="Fong J.Y.H."/>
        </authorList>
    </citation>
    <scope>NUCLEOTIDE SEQUENCE [LARGE SCALE GENOMIC DNA]</scope>
    <source>
        <strain evidence="1 2">HKU70</strain>
    </source>
</reference>
<name>A0A5C5RRY2_9ACTN</name>
<dbReference type="OrthoDB" id="4966244at2"/>
<dbReference type="EMBL" id="VIGV01000002">
    <property type="protein sequence ID" value="TWS25352.1"/>
    <property type="molecule type" value="Genomic_DNA"/>
</dbReference>
<dbReference type="Proteomes" id="UP000319792">
    <property type="component" value="Unassembled WGS sequence"/>
</dbReference>
<evidence type="ECO:0000313" key="2">
    <source>
        <dbReference type="Proteomes" id="UP000319792"/>
    </source>
</evidence>